<evidence type="ECO:0000313" key="1">
    <source>
        <dbReference type="EMBL" id="GAA2601286.1"/>
    </source>
</evidence>
<dbReference type="Proteomes" id="UP001501509">
    <property type="component" value="Unassembled WGS sequence"/>
</dbReference>
<sequence>MAAAVVVVVGGAGYALTGGEEEGRASAVPGAVLADRFFAADPAKPDGVVQDFAAVASAGATVVVVGTEGEKGAARAEFVVSGDAGRTWRLAQVGGEPTLGDRPRLVAGGQGAWVALGQGVVWTSADAQTWTRQAGGPIGGKDQVDGLARTASGFVAVGRGNGRAVVWTSVDGRAWQRNDRLNVPGATAFDQVAAVGNVIVAHGTFSRKVTRKQKKRKVTTTVRGLGFWRSVDGGRLWAPVNIRQGQGSYGPAKGLVAGPGGFFVYRGGKRVIKKRKTEHFGVVFGSADGSAWAPYGRVNGRVDRLGGSGAGLTALAGGRLFRSGDGRTWQPAGSVQGNVNGVSVGEGGPVAVGRRGDDPYLAVSGRAVDLTTVPGVMRPERSVAAIAAGGGLVAVGSSNLEAAVWSGAGWTRSGFGKGRLTDVAFGPKGWVAVGRTDRDRAMAVASADGRTWAPVTVTGDGAFGAVTSGAHGYVVVGVASGAAAAWRSNDLKIWTRSTYLDGRTWMRDVVATSTGYVAVGGRQDARGGTAQPVVWTSSNGLKWAAVPGLSLPSGLTGGVLTQVAVRGERLVAMGADPAGQGFVGVSADGGRTWRTAVPAGATTLTALTATANGFVLAGVAGAPSRQDVVLWTSADGAAWQRTPARGTGLDGPGDQRLTGMTALGPELVAVGVTADHRGGSPTLWRTTAP</sequence>
<accession>A0ABN3PUD4</accession>
<dbReference type="InterPro" id="IPR015943">
    <property type="entry name" value="WD40/YVTN_repeat-like_dom_sf"/>
</dbReference>
<reference evidence="1 2" key="1">
    <citation type="journal article" date="2019" name="Int. J. Syst. Evol. Microbiol.">
        <title>The Global Catalogue of Microorganisms (GCM) 10K type strain sequencing project: providing services to taxonomists for standard genome sequencing and annotation.</title>
        <authorList>
            <consortium name="The Broad Institute Genomics Platform"/>
            <consortium name="The Broad Institute Genome Sequencing Center for Infectious Disease"/>
            <person name="Wu L."/>
            <person name="Ma J."/>
        </authorList>
    </citation>
    <scope>NUCLEOTIDE SEQUENCE [LARGE SCALE GENOMIC DNA]</scope>
    <source>
        <strain evidence="1 2">JCM 6833</strain>
    </source>
</reference>
<dbReference type="EMBL" id="BAAATD010000005">
    <property type="protein sequence ID" value="GAA2601286.1"/>
    <property type="molecule type" value="Genomic_DNA"/>
</dbReference>
<dbReference type="InterPro" id="IPR036278">
    <property type="entry name" value="Sialidase_sf"/>
</dbReference>
<gene>
    <name evidence="1" type="ORF">GCM10010411_38660</name>
</gene>
<evidence type="ECO:0000313" key="2">
    <source>
        <dbReference type="Proteomes" id="UP001501509"/>
    </source>
</evidence>
<protein>
    <recommendedName>
        <fullName evidence="3">Exo-alpha-sialidase</fullName>
    </recommendedName>
</protein>
<dbReference type="SUPFAM" id="SSF110296">
    <property type="entry name" value="Oligoxyloglucan reducing end-specific cellobiohydrolase"/>
    <property type="match status" value="1"/>
</dbReference>
<organism evidence="1 2">
    <name type="scientific">Actinomadura fulvescens</name>
    <dbReference type="NCBI Taxonomy" id="46160"/>
    <lineage>
        <taxon>Bacteria</taxon>
        <taxon>Bacillati</taxon>
        <taxon>Actinomycetota</taxon>
        <taxon>Actinomycetes</taxon>
        <taxon>Streptosporangiales</taxon>
        <taxon>Thermomonosporaceae</taxon>
        <taxon>Actinomadura</taxon>
    </lineage>
</organism>
<dbReference type="Gene3D" id="2.130.10.10">
    <property type="entry name" value="YVTN repeat-like/Quinoprotein amine dehydrogenase"/>
    <property type="match status" value="1"/>
</dbReference>
<comment type="caution">
    <text evidence="1">The sequence shown here is derived from an EMBL/GenBank/DDBJ whole genome shotgun (WGS) entry which is preliminary data.</text>
</comment>
<evidence type="ECO:0008006" key="3">
    <source>
        <dbReference type="Google" id="ProtNLM"/>
    </source>
</evidence>
<keyword evidence="2" id="KW-1185">Reference proteome</keyword>
<proteinExistence type="predicted"/>
<name>A0ABN3PUD4_9ACTN</name>
<dbReference type="SUPFAM" id="SSF50939">
    <property type="entry name" value="Sialidases"/>
    <property type="match status" value="1"/>
</dbReference>